<dbReference type="Proteomes" id="UP001140091">
    <property type="component" value="Unassembled WGS sequence"/>
</dbReference>
<accession>A0A9W8J9Y9</accession>
<evidence type="ECO:0000313" key="2">
    <source>
        <dbReference type="Proteomes" id="UP001140091"/>
    </source>
</evidence>
<dbReference type="OrthoDB" id="10285070at2759"/>
<proteinExistence type="predicted"/>
<organism evidence="1 2">
    <name type="scientific">Candolleomyces eurysporus</name>
    <dbReference type="NCBI Taxonomy" id="2828524"/>
    <lineage>
        <taxon>Eukaryota</taxon>
        <taxon>Fungi</taxon>
        <taxon>Dikarya</taxon>
        <taxon>Basidiomycota</taxon>
        <taxon>Agaricomycotina</taxon>
        <taxon>Agaricomycetes</taxon>
        <taxon>Agaricomycetidae</taxon>
        <taxon>Agaricales</taxon>
        <taxon>Agaricineae</taxon>
        <taxon>Psathyrellaceae</taxon>
        <taxon>Candolleomyces</taxon>
    </lineage>
</organism>
<protein>
    <submittedName>
        <fullName evidence="1">Uncharacterized protein</fullName>
    </submittedName>
</protein>
<dbReference type="EMBL" id="JANBPK010000848">
    <property type="protein sequence ID" value="KAJ2930154.1"/>
    <property type="molecule type" value="Genomic_DNA"/>
</dbReference>
<evidence type="ECO:0000313" key="1">
    <source>
        <dbReference type="EMBL" id="KAJ2930154.1"/>
    </source>
</evidence>
<gene>
    <name evidence="1" type="ORF">H1R20_g6924</name>
</gene>
<name>A0A9W8J9Y9_9AGAR</name>
<sequence>MSLLGNFNLYTAALSQVNKELVLQYIHGGYVFLRNSARKVVFIFDLVNNTWLLEKLRVPVQIDYPAIATMPLGDVHLGGREGP</sequence>
<feature type="non-terminal residue" evidence="1">
    <location>
        <position position="83"/>
    </location>
</feature>
<keyword evidence="2" id="KW-1185">Reference proteome</keyword>
<dbReference type="AlphaFoldDB" id="A0A9W8J9Y9"/>
<reference evidence="1" key="1">
    <citation type="submission" date="2022-06" db="EMBL/GenBank/DDBJ databases">
        <title>Genome Sequence of Candolleomyces eurysporus.</title>
        <authorList>
            <person name="Buettner E."/>
        </authorList>
    </citation>
    <scope>NUCLEOTIDE SEQUENCE</scope>
    <source>
        <strain evidence="1">VTCC 930004</strain>
    </source>
</reference>
<comment type="caution">
    <text evidence="1">The sequence shown here is derived from an EMBL/GenBank/DDBJ whole genome shotgun (WGS) entry which is preliminary data.</text>
</comment>